<dbReference type="PANTHER" id="PTHR18895">
    <property type="entry name" value="HEMK METHYLTRANSFERASE"/>
    <property type="match status" value="1"/>
</dbReference>
<keyword evidence="1" id="KW-0808">Transferase</keyword>
<dbReference type="GeneID" id="85305103"/>
<dbReference type="AlphaFoldDB" id="A0AAJ0FF15"/>
<dbReference type="GO" id="GO:0032259">
    <property type="term" value="P:methylation"/>
    <property type="evidence" value="ECO:0007669"/>
    <property type="project" value="UniProtKB-KW"/>
</dbReference>
<protein>
    <submittedName>
        <fullName evidence="1">Mitochondrial N(5)-glutamine methyltransferase mtq1</fullName>
    </submittedName>
</protein>
<dbReference type="Proteomes" id="UP001244011">
    <property type="component" value="Unassembled WGS sequence"/>
</dbReference>
<dbReference type="PANTHER" id="PTHR18895:SF74">
    <property type="entry name" value="MTRF1L RELEASE FACTOR GLUTAMINE METHYLTRANSFERASE"/>
    <property type="match status" value="1"/>
</dbReference>
<dbReference type="PROSITE" id="PS00092">
    <property type="entry name" value="N6_MTASE"/>
    <property type="match status" value="1"/>
</dbReference>
<accession>A0AAJ0FF15</accession>
<sequence length="367" mass="40076">MPRVSPSLVRRAQNISPYAATLLPACRDLPSALTELRWIREHVQSTPSLIPPKLRLRQLCEKRGKGIPLQYVMGTQPFGRLDIRCRPGVLIPRPEPEAYTTYLAHLIKTGYFAAQLKDCKTQGLRITDFCSGTGCIALLLYALLHPPTFPSLHVRGVDISPRAVALSRDNARHNVARGLMPGPSSSGGPDQTSTIRFDLGDVFFDSATVVDGDRDRWRRRCDVMVSNPPYVSAAGFARDTARSVRNHEPALAQVPGPRPYPGDGEGYPEDVFYARLLEVAGAMGPPPGIMLFEVGGSAQARRVAAMAMAGRHAYLAGYVVEIWRDWPDAVPEAGEAGSVTVGGEEVVVRGSGHERSVLMYKKAEHVM</sequence>
<evidence type="ECO:0000313" key="2">
    <source>
        <dbReference type="Proteomes" id="UP001244011"/>
    </source>
</evidence>
<keyword evidence="2" id="KW-1185">Reference proteome</keyword>
<dbReference type="SUPFAM" id="SSF53335">
    <property type="entry name" value="S-adenosyl-L-methionine-dependent methyltransferases"/>
    <property type="match status" value="1"/>
</dbReference>
<dbReference type="EMBL" id="MU839012">
    <property type="protein sequence ID" value="KAK1766151.1"/>
    <property type="molecule type" value="Genomic_DNA"/>
</dbReference>
<evidence type="ECO:0000313" key="1">
    <source>
        <dbReference type="EMBL" id="KAK1766151.1"/>
    </source>
</evidence>
<dbReference type="InterPro" id="IPR050320">
    <property type="entry name" value="N5-glutamine_MTase"/>
</dbReference>
<dbReference type="InterPro" id="IPR002052">
    <property type="entry name" value="DNA_methylase_N6_adenine_CS"/>
</dbReference>
<dbReference type="GO" id="GO:0008168">
    <property type="term" value="F:methyltransferase activity"/>
    <property type="evidence" value="ECO:0007669"/>
    <property type="project" value="UniProtKB-KW"/>
</dbReference>
<dbReference type="Gene3D" id="3.40.50.150">
    <property type="entry name" value="Vaccinia Virus protein VP39"/>
    <property type="match status" value="1"/>
</dbReference>
<reference evidence="1" key="1">
    <citation type="submission" date="2023-06" db="EMBL/GenBank/DDBJ databases">
        <title>Genome-scale phylogeny and comparative genomics of the fungal order Sordariales.</title>
        <authorList>
            <consortium name="Lawrence Berkeley National Laboratory"/>
            <person name="Hensen N."/>
            <person name="Bonometti L."/>
            <person name="Westerberg I."/>
            <person name="Brannstrom I.O."/>
            <person name="Guillou S."/>
            <person name="Cros-Aarteil S."/>
            <person name="Calhoun S."/>
            <person name="Haridas S."/>
            <person name="Kuo A."/>
            <person name="Mondo S."/>
            <person name="Pangilinan J."/>
            <person name="Riley R."/>
            <person name="Labutti K."/>
            <person name="Andreopoulos B."/>
            <person name="Lipzen A."/>
            <person name="Chen C."/>
            <person name="Yanf M."/>
            <person name="Daum C."/>
            <person name="Ng V."/>
            <person name="Clum A."/>
            <person name="Steindorff A."/>
            <person name="Ohm R."/>
            <person name="Martin F."/>
            <person name="Silar P."/>
            <person name="Natvig D."/>
            <person name="Lalanne C."/>
            <person name="Gautier V."/>
            <person name="Ament-Velasquez S.L."/>
            <person name="Kruys A."/>
            <person name="Hutchinson M.I."/>
            <person name="Powell A.J."/>
            <person name="Barry K."/>
            <person name="Miller A.N."/>
            <person name="Grigoriev I.V."/>
            <person name="Debuchy R."/>
            <person name="Gladieux P."/>
            <person name="Thoren M.H."/>
            <person name="Johannesson H."/>
        </authorList>
    </citation>
    <scope>NUCLEOTIDE SEQUENCE</scope>
    <source>
        <strain evidence="1">8032-3</strain>
    </source>
</reference>
<keyword evidence="1" id="KW-0489">Methyltransferase</keyword>
<dbReference type="GO" id="GO:0003676">
    <property type="term" value="F:nucleic acid binding"/>
    <property type="evidence" value="ECO:0007669"/>
    <property type="project" value="InterPro"/>
</dbReference>
<dbReference type="InterPro" id="IPR029063">
    <property type="entry name" value="SAM-dependent_MTases_sf"/>
</dbReference>
<dbReference type="RefSeq" id="XP_060282364.1">
    <property type="nucleotide sequence ID" value="XM_060421916.1"/>
</dbReference>
<proteinExistence type="predicted"/>
<organism evidence="1 2">
    <name type="scientific">Phialemonium atrogriseum</name>
    <dbReference type="NCBI Taxonomy" id="1093897"/>
    <lineage>
        <taxon>Eukaryota</taxon>
        <taxon>Fungi</taxon>
        <taxon>Dikarya</taxon>
        <taxon>Ascomycota</taxon>
        <taxon>Pezizomycotina</taxon>
        <taxon>Sordariomycetes</taxon>
        <taxon>Sordariomycetidae</taxon>
        <taxon>Cephalothecales</taxon>
        <taxon>Cephalothecaceae</taxon>
        <taxon>Phialemonium</taxon>
    </lineage>
</organism>
<comment type="caution">
    <text evidence="1">The sequence shown here is derived from an EMBL/GenBank/DDBJ whole genome shotgun (WGS) entry which is preliminary data.</text>
</comment>
<name>A0AAJ0FF15_9PEZI</name>
<dbReference type="GO" id="GO:0005739">
    <property type="term" value="C:mitochondrion"/>
    <property type="evidence" value="ECO:0007669"/>
    <property type="project" value="TreeGrafter"/>
</dbReference>
<gene>
    <name evidence="1" type="ORF">QBC33DRAFT_109979</name>
</gene>